<protein>
    <submittedName>
        <fullName evidence="3">Uncharacterized protein</fullName>
    </submittedName>
</protein>
<dbReference type="EMBL" id="WGGD01000005">
    <property type="protein sequence ID" value="MUN29578.1"/>
    <property type="molecule type" value="Genomic_DNA"/>
</dbReference>
<dbReference type="RefSeq" id="WP_156017179.1">
    <property type="nucleotide sequence ID" value="NZ_WGGD01000005.1"/>
</dbReference>
<organism evidence="3 4">
    <name type="scientific">Sulfuracidifex metallicus DSM 6482 = JCM 9184</name>
    <dbReference type="NCBI Taxonomy" id="523847"/>
    <lineage>
        <taxon>Archaea</taxon>
        <taxon>Thermoproteota</taxon>
        <taxon>Thermoprotei</taxon>
        <taxon>Sulfolobales</taxon>
        <taxon>Sulfolobaceae</taxon>
        <taxon>Sulfuracidifex</taxon>
    </lineage>
</organism>
<dbReference type="PANTHER" id="PTHR44186:SF1">
    <property type="entry name" value="BARDET-BIEDL SYNDROME 4 PROTEIN"/>
    <property type="match status" value="1"/>
</dbReference>
<dbReference type="Gene3D" id="1.25.40.10">
    <property type="entry name" value="Tetratricopeptide repeat domain"/>
    <property type="match status" value="2"/>
</dbReference>
<sequence>MKVMDLAYLEDLIYYGKYDTALSLIERELEKGEKSPELLLLKGICQRERGELNEALNSFNEAEKMGMENVKRLYHEIAMTYLKMGKGTEAISALKKIEDPEIMLEESDIMEIMGNVEEAEDLVERSIMAKPSLNGYLKKAFFLVRKGKIQESISTLKQANDERASLIANFLDIVINGREEERVGSPNFIPWLIGNSISKALKGDLEGAIKESERAVSIDPYSPLLHTVYGSILFLHGDQRASEELEKGREWKDPTVVKENVKSKGIRFLIDEIVKELTRSV</sequence>
<keyword evidence="2" id="KW-0802">TPR repeat</keyword>
<dbReference type="PANTHER" id="PTHR44186">
    <property type="match status" value="1"/>
</dbReference>
<dbReference type="InterPro" id="IPR011990">
    <property type="entry name" value="TPR-like_helical_dom_sf"/>
</dbReference>
<evidence type="ECO:0000313" key="3">
    <source>
        <dbReference type="EMBL" id="MUN29578.1"/>
    </source>
</evidence>
<dbReference type="SUPFAM" id="SSF48452">
    <property type="entry name" value="TPR-like"/>
    <property type="match status" value="2"/>
</dbReference>
<keyword evidence="1" id="KW-0677">Repeat</keyword>
<dbReference type="Pfam" id="PF13181">
    <property type="entry name" value="TPR_8"/>
    <property type="match status" value="1"/>
</dbReference>
<dbReference type="Proteomes" id="UP000470772">
    <property type="component" value="Unassembled WGS sequence"/>
</dbReference>
<comment type="caution">
    <text evidence="3">The sequence shown here is derived from an EMBL/GenBank/DDBJ whole genome shotgun (WGS) entry which is preliminary data.</text>
</comment>
<gene>
    <name evidence="3" type="ORF">GC250_09035</name>
</gene>
<evidence type="ECO:0000256" key="1">
    <source>
        <dbReference type="ARBA" id="ARBA00022737"/>
    </source>
</evidence>
<accession>A0A6A9QPA8</accession>
<reference evidence="3 4" key="1">
    <citation type="submission" date="2019-10" db="EMBL/GenBank/DDBJ databases">
        <title>Sequencing and Assembly of Multiple Reported Metal-Biooxidizing Members of the Extremely Thermoacidophilic Archaeal Family Sulfolobaceae.</title>
        <authorList>
            <person name="Counts J.A."/>
            <person name="Kelly R.M."/>
        </authorList>
    </citation>
    <scope>NUCLEOTIDE SEQUENCE [LARGE SCALE GENOMIC DNA]</scope>
    <source>
        <strain evidence="3 4">DSM 6482</strain>
    </source>
</reference>
<proteinExistence type="predicted"/>
<evidence type="ECO:0000313" key="4">
    <source>
        <dbReference type="Proteomes" id="UP000470772"/>
    </source>
</evidence>
<evidence type="ECO:0000256" key="2">
    <source>
        <dbReference type="ARBA" id="ARBA00022803"/>
    </source>
</evidence>
<dbReference type="AlphaFoldDB" id="A0A6A9QPA8"/>
<name>A0A6A9QPA8_SULME</name>
<dbReference type="InterPro" id="IPR019734">
    <property type="entry name" value="TPR_rpt"/>
</dbReference>
<keyword evidence="4" id="KW-1185">Reference proteome</keyword>